<keyword evidence="1" id="KW-0472">Membrane</keyword>
<dbReference type="KEGG" id="xcl:G4Z02_03590"/>
<evidence type="ECO:0000313" key="3">
    <source>
        <dbReference type="Proteomes" id="UP000514720"/>
    </source>
</evidence>
<dbReference type="Proteomes" id="UP000514720">
    <property type="component" value="Chromosome"/>
</dbReference>
<feature type="transmembrane region" description="Helical" evidence="1">
    <location>
        <begin position="81"/>
        <end position="100"/>
    </location>
</feature>
<reference evidence="2 3" key="1">
    <citation type="submission" date="2020-02" db="EMBL/GenBank/DDBJ databases">
        <authorList>
            <person name="Zheng R.K."/>
            <person name="Sun C.M."/>
        </authorList>
    </citation>
    <scope>NUCLEOTIDE SEQUENCE [LARGE SCALE GENOMIC DNA]</scope>
    <source>
        <strain evidence="3">zrk13</strain>
    </source>
</reference>
<evidence type="ECO:0008006" key="4">
    <source>
        <dbReference type="Google" id="ProtNLM"/>
    </source>
</evidence>
<feature type="transmembrane region" description="Helical" evidence="1">
    <location>
        <begin position="40"/>
        <end position="60"/>
    </location>
</feature>
<protein>
    <recommendedName>
        <fullName evidence="4">Transmembrane protein</fullName>
    </recommendedName>
</protein>
<feature type="transmembrane region" description="Helical" evidence="1">
    <location>
        <begin position="7"/>
        <end position="28"/>
    </location>
</feature>
<organism evidence="2 3">
    <name type="scientific">Candidatus Xianfuyuplasma coldseepsis</name>
    <dbReference type="NCBI Taxonomy" id="2782163"/>
    <lineage>
        <taxon>Bacteria</taxon>
        <taxon>Bacillati</taxon>
        <taxon>Mycoplasmatota</taxon>
        <taxon>Mollicutes</taxon>
        <taxon>Candidatus Izemoplasmatales</taxon>
        <taxon>Candidatus Izemoplasmataceae</taxon>
        <taxon>Candidatus Xianfuyuplasma</taxon>
    </lineage>
</organism>
<name>A0A7L7KRH3_9MOLU</name>
<evidence type="ECO:0000256" key="1">
    <source>
        <dbReference type="SAM" id="Phobius"/>
    </source>
</evidence>
<keyword evidence="1" id="KW-0812">Transmembrane</keyword>
<evidence type="ECO:0000313" key="2">
    <source>
        <dbReference type="EMBL" id="QMS84872.1"/>
    </source>
</evidence>
<dbReference type="EMBL" id="CP048914">
    <property type="protein sequence ID" value="QMS84872.1"/>
    <property type="molecule type" value="Genomic_DNA"/>
</dbReference>
<keyword evidence="3" id="KW-1185">Reference proteome</keyword>
<accession>A0A7L7KRH3</accession>
<gene>
    <name evidence="2" type="ORF">G4Z02_03590</name>
</gene>
<sequence>MRMRRQSAVISLVMWSVIMTVFIVLFFVLKDVDQWQENQLFRLLSAILLFVGGVIQILLLSKDKVEPLDERTQLIQYRTSSVSVIGILLYVYALVMTLYISYEFEVGLPVAWLWFIAYTTIFVAFMLHSGLYLLFEHKGVGYED</sequence>
<proteinExistence type="predicted"/>
<dbReference type="RefSeq" id="WP_258878493.1">
    <property type="nucleotide sequence ID" value="NZ_CP048914.1"/>
</dbReference>
<feature type="transmembrane region" description="Helical" evidence="1">
    <location>
        <begin position="112"/>
        <end position="135"/>
    </location>
</feature>
<keyword evidence="1" id="KW-1133">Transmembrane helix</keyword>
<dbReference type="AlphaFoldDB" id="A0A7L7KRH3"/>